<name>A0A7W5CBV5_9BACL</name>
<dbReference type="NCBIfam" id="TIGR02887">
    <property type="entry name" value="spore_ger_x_C"/>
    <property type="match status" value="1"/>
</dbReference>
<proteinExistence type="inferred from homology"/>
<dbReference type="InterPro" id="IPR008844">
    <property type="entry name" value="Spore_GerAC-like"/>
</dbReference>
<feature type="domain" description="Spore germination GerAC-like C-terminal" evidence="8">
    <location>
        <begin position="215"/>
        <end position="380"/>
    </location>
</feature>
<comment type="caution">
    <text evidence="10">The sequence shown here is derived from an EMBL/GenBank/DDBJ whole genome shotgun (WGS) entry which is preliminary data.</text>
</comment>
<evidence type="ECO:0000259" key="8">
    <source>
        <dbReference type="Pfam" id="PF05504"/>
    </source>
</evidence>
<dbReference type="GO" id="GO:0016020">
    <property type="term" value="C:membrane"/>
    <property type="evidence" value="ECO:0007669"/>
    <property type="project" value="UniProtKB-SubCell"/>
</dbReference>
<dbReference type="PANTHER" id="PTHR35789:SF1">
    <property type="entry name" value="SPORE GERMINATION PROTEIN B3"/>
    <property type="match status" value="1"/>
</dbReference>
<comment type="subcellular location">
    <subcellularLocation>
        <location evidence="1">Membrane</location>
        <topology evidence="1">Lipid-anchor</topology>
    </subcellularLocation>
</comment>
<comment type="similarity">
    <text evidence="2">Belongs to the GerABKC lipoprotein family.</text>
</comment>
<keyword evidence="6" id="KW-0564">Palmitate</keyword>
<dbReference type="EMBL" id="JACHXW010000019">
    <property type="protein sequence ID" value="MBB3154843.1"/>
    <property type="molecule type" value="Genomic_DNA"/>
</dbReference>
<dbReference type="InterPro" id="IPR046953">
    <property type="entry name" value="Spore_GerAC-like_C"/>
</dbReference>
<dbReference type="GO" id="GO:0009847">
    <property type="term" value="P:spore germination"/>
    <property type="evidence" value="ECO:0007669"/>
    <property type="project" value="InterPro"/>
</dbReference>
<keyword evidence="11" id="KW-1185">Reference proteome</keyword>
<evidence type="ECO:0000256" key="3">
    <source>
        <dbReference type="ARBA" id="ARBA00022544"/>
    </source>
</evidence>
<dbReference type="Gene3D" id="3.30.300.210">
    <property type="entry name" value="Nutrient germinant receptor protein C, domain 3"/>
    <property type="match status" value="1"/>
</dbReference>
<organism evidence="10 11">
    <name type="scientific">Paenibacillus endophyticus</name>
    <dbReference type="NCBI Taxonomy" id="1294268"/>
    <lineage>
        <taxon>Bacteria</taxon>
        <taxon>Bacillati</taxon>
        <taxon>Bacillota</taxon>
        <taxon>Bacilli</taxon>
        <taxon>Bacillales</taxon>
        <taxon>Paenibacillaceae</taxon>
        <taxon>Paenibacillus</taxon>
    </lineage>
</organism>
<dbReference type="InterPro" id="IPR057336">
    <property type="entry name" value="GerAC_N"/>
</dbReference>
<evidence type="ECO:0000313" key="11">
    <source>
        <dbReference type="Proteomes" id="UP000518605"/>
    </source>
</evidence>
<keyword evidence="7" id="KW-0449">Lipoprotein</keyword>
<dbReference type="Pfam" id="PF05504">
    <property type="entry name" value="Spore_GerAC"/>
    <property type="match status" value="1"/>
</dbReference>
<dbReference type="PROSITE" id="PS51257">
    <property type="entry name" value="PROKAR_LIPOPROTEIN"/>
    <property type="match status" value="1"/>
</dbReference>
<dbReference type="Proteomes" id="UP000518605">
    <property type="component" value="Unassembled WGS sequence"/>
</dbReference>
<evidence type="ECO:0000313" key="10">
    <source>
        <dbReference type="EMBL" id="MBB3154843.1"/>
    </source>
</evidence>
<evidence type="ECO:0000256" key="7">
    <source>
        <dbReference type="ARBA" id="ARBA00023288"/>
    </source>
</evidence>
<keyword evidence="5" id="KW-0472">Membrane</keyword>
<evidence type="ECO:0000256" key="2">
    <source>
        <dbReference type="ARBA" id="ARBA00007886"/>
    </source>
</evidence>
<feature type="domain" description="Spore germination protein N-terminal" evidence="9">
    <location>
        <begin position="23"/>
        <end position="196"/>
    </location>
</feature>
<keyword evidence="3" id="KW-0309">Germination</keyword>
<gene>
    <name evidence="10" type="ORF">FHS16_004925</name>
</gene>
<protein>
    <submittedName>
        <fullName evidence="10">Spore germination protein KC</fullName>
    </submittedName>
</protein>
<accession>A0A7W5CBV5</accession>
<evidence type="ECO:0000256" key="4">
    <source>
        <dbReference type="ARBA" id="ARBA00022729"/>
    </source>
</evidence>
<dbReference type="Pfam" id="PF25198">
    <property type="entry name" value="Spore_GerAC_N"/>
    <property type="match status" value="1"/>
</dbReference>
<reference evidence="10 11" key="1">
    <citation type="submission" date="2020-08" db="EMBL/GenBank/DDBJ databases">
        <title>Genomic Encyclopedia of Type Strains, Phase III (KMG-III): the genomes of soil and plant-associated and newly described type strains.</title>
        <authorList>
            <person name="Whitman W."/>
        </authorList>
    </citation>
    <scope>NUCLEOTIDE SEQUENCE [LARGE SCALE GENOMIC DNA]</scope>
    <source>
        <strain evidence="10 11">CECT 8234</strain>
    </source>
</reference>
<sequence>MSMKPFLCIGLLFTVLITSGCWDRTEINDLAFILGAAFDLSDEGEYLLSLQIAIPSSSQGGTGGGGSGQQDKFFVLSATGKNANEAFHKIQNKSSRRLFTAHRSVIFIGESLGRHGIDDVLDVFSHDPRQRLKTYIMIVKGGRGQDVLLTKYPFEQVPTEAVKEMEISGSGLAVTLRDFFIAASSDGISPVMGVIEPESASEVTKGNKNKIFNLTGTAVFKDLKLIGFLDDAETSGLMWATNRMRLGRINAALPDRGGTVGIVLSHAERKITSEVSGDKIKVNLQLHGQGSFVENNTRLDISRPQNLLLVQHALEKSLELQIRKALTKIQKRYKVDSTGFGQEIHRNKPKAWKALKDQWDSKYPMVDISIDVRLSINGAGMAGPPLQLKDKETIK</sequence>
<evidence type="ECO:0000256" key="5">
    <source>
        <dbReference type="ARBA" id="ARBA00023136"/>
    </source>
</evidence>
<dbReference type="InterPro" id="IPR038501">
    <property type="entry name" value="Spore_GerAC_C_sf"/>
</dbReference>
<dbReference type="AlphaFoldDB" id="A0A7W5CBV5"/>
<dbReference type="Gene3D" id="6.20.190.10">
    <property type="entry name" value="Nutrient germinant receptor protein C, domain 1"/>
    <property type="match status" value="1"/>
</dbReference>
<dbReference type="PANTHER" id="PTHR35789">
    <property type="entry name" value="SPORE GERMINATION PROTEIN B3"/>
    <property type="match status" value="1"/>
</dbReference>
<keyword evidence="4" id="KW-0732">Signal</keyword>
<evidence type="ECO:0000256" key="1">
    <source>
        <dbReference type="ARBA" id="ARBA00004635"/>
    </source>
</evidence>
<evidence type="ECO:0000259" key="9">
    <source>
        <dbReference type="Pfam" id="PF25198"/>
    </source>
</evidence>
<evidence type="ECO:0000256" key="6">
    <source>
        <dbReference type="ARBA" id="ARBA00023139"/>
    </source>
</evidence>